<protein>
    <submittedName>
        <fullName evidence="2">Uncharacterized protein</fullName>
    </submittedName>
</protein>
<evidence type="ECO:0000313" key="2">
    <source>
        <dbReference type="EMBL" id="KAI7726713.1"/>
    </source>
</evidence>
<keyword evidence="1" id="KW-1133">Transmembrane helix</keyword>
<organism evidence="2 3">
    <name type="scientific">Ambrosia artemisiifolia</name>
    <name type="common">Common ragweed</name>
    <dbReference type="NCBI Taxonomy" id="4212"/>
    <lineage>
        <taxon>Eukaryota</taxon>
        <taxon>Viridiplantae</taxon>
        <taxon>Streptophyta</taxon>
        <taxon>Embryophyta</taxon>
        <taxon>Tracheophyta</taxon>
        <taxon>Spermatophyta</taxon>
        <taxon>Magnoliopsida</taxon>
        <taxon>eudicotyledons</taxon>
        <taxon>Gunneridae</taxon>
        <taxon>Pentapetalae</taxon>
        <taxon>asterids</taxon>
        <taxon>campanulids</taxon>
        <taxon>Asterales</taxon>
        <taxon>Asteraceae</taxon>
        <taxon>Asteroideae</taxon>
        <taxon>Heliantheae alliance</taxon>
        <taxon>Heliantheae</taxon>
        <taxon>Ambrosia</taxon>
    </lineage>
</organism>
<dbReference type="AlphaFoldDB" id="A0AAD5BQP9"/>
<proteinExistence type="predicted"/>
<sequence length="123" mass="14197">MFRSCSDLMNMKDDLGVVQIFVRPTFRDRSDLTLFIFVLSRLDLTLFICVLSCLDLTLFICGVIDSVVRKGDRLILVTIRPEGNYEQTEALLWEATDSPHFRGRSTVLLEIVMTRDKMLMVFV</sequence>
<accession>A0AAD5BQP9</accession>
<dbReference type="EMBL" id="JAMZMK010011595">
    <property type="protein sequence ID" value="KAI7726713.1"/>
    <property type="molecule type" value="Genomic_DNA"/>
</dbReference>
<reference evidence="2" key="1">
    <citation type="submission" date="2022-06" db="EMBL/GenBank/DDBJ databases">
        <title>Uncovering the hologenomic basis of an extraordinary plant invasion.</title>
        <authorList>
            <person name="Bieker V.C."/>
            <person name="Martin M.D."/>
            <person name="Gilbert T."/>
            <person name="Hodgins K."/>
            <person name="Battlay P."/>
            <person name="Petersen B."/>
            <person name="Wilson J."/>
        </authorList>
    </citation>
    <scope>NUCLEOTIDE SEQUENCE</scope>
    <source>
        <strain evidence="2">AA19_3_7</strain>
        <tissue evidence="2">Leaf</tissue>
    </source>
</reference>
<evidence type="ECO:0000256" key="1">
    <source>
        <dbReference type="SAM" id="Phobius"/>
    </source>
</evidence>
<feature type="transmembrane region" description="Helical" evidence="1">
    <location>
        <begin position="44"/>
        <end position="64"/>
    </location>
</feature>
<keyword evidence="1" id="KW-0812">Transmembrane</keyword>
<dbReference type="Proteomes" id="UP001206925">
    <property type="component" value="Unassembled WGS sequence"/>
</dbReference>
<comment type="caution">
    <text evidence="2">The sequence shown here is derived from an EMBL/GenBank/DDBJ whole genome shotgun (WGS) entry which is preliminary data.</text>
</comment>
<gene>
    <name evidence="2" type="ORF">M8C21_015268</name>
</gene>
<evidence type="ECO:0000313" key="3">
    <source>
        <dbReference type="Proteomes" id="UP001206925"/>
    </source>
</evidence>
<keyword evidence="3" id="KW-1185">Reference proteome</keyword>
<name>A0AAD5BQP9_AMBAR</name>
<keyword evidence="1" id="KW-0472">Membrane</keyword>